<organism evidence="3 4">
    <name type="scientific">Akanthomyces muscarius</name>
    <name type="common">Entomopathogenic fungus</name>
    <name type="synonym">Lecanicillium muscarium</name>
    <dbReference type="NCBI Taxonomy" id="2231603"/>
    <lineage>
        <taxon>Eukaryota</taxon>
        <taxon>Fungi</taxon>
        <taxon>Dikarya</taxon>
        <taxon>Ascomycota</taxon>
        <taxon>Pezizomycotina</taxon>
        <taxon>Sordariomycetes</taxon>
        <taxon>Hypocreomycetidae</taxon>
        <taxon>Hypocreales</taxon>
        <taxon>Cordycipitaceae</taxon>
        <taxon>Akanthomyces</taxon>
    </lineage>
</organism>
<dbReference type="InterPro" id="IPR000772">
    <property type="entry name" value="Ricin_B_lectin"/>
</dbReference>
<sequence length="821" mass="92115">MRAVVPLVSLSLWQQALAAGTNFLDHAELLSGVEDSAWFERNIPLIEVPSTQIQDVYYYRWQTYKEHLAYTGAQHGYLATEFLHPASYGAPFGGIVAAAGHHITEGRWLRDATYGQDLVNYWLAGPGQLPKPATDNVNKDTYDWAHEYSFWAASAVWKQYLITGDRNFTTGHLDNLVKQYRAWDSHFNPDLGLYWQVPVWDATEYTAASYESPSGDAYHGGAGYRPTINAYQYGDARAIAAVASLTGDVELQMEYEQRAESLQKALEAHLWNENQQFFMHRDRDYQQKLLEDREIMGFLPWMFNMPSSNFSTEPFKQLMDNEGFASTYGPTTLEQRSKWYMYEADGCCRWDGPSWPFATSQTLAAVETLLHEYQQSTITSSDYVNLLETYAKTLYKDGKPYVAEAHHPTEDRWIYDGRDHSEDYNHSTFVDNVLAGLLGLRGQSENSLTIRPLVPSSWAYFAIENLAYHGRSLTVLWDESGTRYNQGKGFKVFIDGSIVLERDYVEEATVKVTPAIPVPPAAKVNIAANTQGFAELSQAFASYTSPFDDPMRAIDGNIWRTAVPSNTRWTSYQSPNATDYFGVDLRQTQSVCDVRLYFYDDDDGVRIPDSYDLQYLQQNGSAEWASVPGQRRSKTPTSSNDEIRVTFPALAASQLRVLAPNPSAGKGWGLSELQVWTAAIFKIRNANSGKLMGVDQQLLVAPGAHVQQRDDAGAREQFWEFVPATGGWSKIRNLNSGLLLMVASDENSANLMQDDDGDTQHCLWKVESQGNGQFLIRNRGSGKVAGVDGMSLSDDASVVQFDDNGTKDHLWDILPAAIEGC</sequence>
<dbReference type="Pfam" id="PF22422">
    <property type="entry name" value="MGH1-like_GH"/>
    <property type="match status" value="1"/>
</dbReference>
<evidence type="ECO:0000259" key="2">
    <source>
        <dbReference type="PROSITE" id="PS50022"/>
    </source>
</evidence>
<protein>
    <recommendedName>
        <fullName evidence="2">F5/8 type C domain-containing protein</fullName>
    </recommendedName>
</protein>
<dbReference type="Proteomes" id="UP001144673">
    <property type="component" value="Chromosome 3"/>
</dbReference>
<dbReference type="RefSeq" id="XP_056050974.1">
    <property type="nucleotide sequence ID" value="XM_056193992.1"/>
</dbReference>
<feature type="domain" description="F5/8 type C" evidence="2">
    <location>
        <begin position="521"/>
        <end position="678"/>
    </location>
</feature>
<dbReference type="Pfam" id="PF03633">
    <property type="entry name" value="Glyco_hydro_65C"/>
    <property type="match status" value="1"/>
</dbReference>
<dbReference type="EMBL" id="JAJHUN010000010">
    <property type="protein sequence ID" value="KAJ4148033.1"/>
    <property type="molecule type" value="Genomic_DNA"/>
</dbReference>
<evidence type="ECO:0000313" key="3">
    <source>
        <dbReference type="EMBL" id="KAJ4148033.1"/>
    </source>
</evidence>
<evidence type="ECO:0000256" key="1">
    <source>
        <dbReference type="SAM" id="SignalP"/>
    </source>
</evidence>
<name>A0A9W8Q707_AKAMU</name>
<dbReference type="InterPro" id="IPR035992">
    <property type="entry name" value="Ricin_B-like_lectins"/>
</dbReference>
<keyword evidence="4" id="KW-1185">Reference proteome</keyword>
<dbReference type="Pfam" id="PF14200">
    <property type="entry name" value="RicinB_lectin_2"/>
    <property type="match status" value="1"/>
</dbReference>
<dbReference type="InterPro" id="IPR000421">
    <property type="entry name" value="FA58C"/>
</dbReference>
<reference evidence="3" key="1">
    <citation type="journal article" date="2023" name="Access Microbiol">
        <title>De-novo genome assembly for Akanthomyces muscarius, a biocontrol agent of insect agricultural pests.</title>
        <authorList>
            <person name="Erdos Z."/>
            <person name="Studholme D.J."/>
            <person name="Raymond B."/>
            <person name="Sharma M."/>
        </authorList>
    </citation>
    <scope>NUCLEOTIDE SEQUENCE</scope>
    <source>
        <strain evidence="3">Ve6</strain>
    </source>
</reference>
<evidence type="ECO:0000313" key="4">
    <source>
        <dbReference type="Proteomes" id="UP001144673"/>
    </source>
</evidence>
<dbReference type="InterPro" id="IPR008979">
    <property type="entry name" value="Galactose-bd-like_sf"/>
</dbReference>
<dbReference type="GO" id="GO:0005975">
    <property type="term" value="P:carbohydrate metabolic process"/>
    <property type="evidence" value="ECO:0007669"/>
    <property type="project" value="InterPro"/>
</dbReference>
<dbReference type="Pfam" id="PF22633">
    <property type="entry name" value="F5_F8_type_C_2"/>
    <property type="match status" value="1"/>
</dbReference>
<dbReference type="Gene3D" id="2.80.10.50">
    <property type="match status" value="1"/>
</dbReference>
<dbReference type="InterPro" id="IPR012341">
    <property type="entry name" value="6hp_glycosidase-like_sf"/>
</dbReference>
<dbReference type="SUPFAM" id="SSF48208">
    <property type="entry name" value="Six-hairpin glycosidases"/>
    <property type="match status" value="1"/>
</dbReference>
<feature type="signal peptide" evidence="1">
    <location>
        <begin position="1"/>
        <end position="18"/>
    </location>
</feature>
<keyword evidence="1" id="KW-0732">Signal</keyword>
<dbReference type="Gene3D" id="1.50.10.10">
    <property type="match status" value="1"/>
</dbReference>
<dbReference type="InterPro" id="IPR054491">
    <property type="entry name" value="MGH1-like_GH"/>
</dbReference>
<proteinExistence type="predicted"/>
<dbReference type="InterPro" id="IPR005194">
    <property type="entry name" value="Glyco_hydro_65_C"/>
</dbReference>
<comment type="caution">
    <text evidence="3">The sequence shown here is derived from an EMBL/GenBank/DDBJ whole genome shotgun (WGS) entry which is preliminary data.</text>
</comment>
<dbReference type="PROSITE" id="PS50022">
    <property type="entry name" value="FA58C_3"/>
    <property type="match status" value="1"/>
</dbReference>
<gene>
    <name evidence="3" type="ORF">LMH87_002522</name>
</gene>
<dbReference type="InterPro" id="IPR008928">
    <property type="entry name" value="6-hairpin_glycosidase_sf"/>
</dbReference>
<dbReference type="Gene3D" id="2.60.120.260">
    <property type="entry name" value="Galactose-binding domain-like"/>
    <property type="match status" value="1"/>
</dbReference>
<accession>A0A9W8Q707</accession>
<dbReference type="CDD" id="cd00161">
    <property type="entry name" value="beta-trefoil_Ricin-like"/>
    <property type="match status" value="1"/>
</dbReference>
<feature type="chain" id="PRO_5040868759" description="F5/8 type C domain-containing protein" evidence="1">
    <location>
        <begin position="19"/>
        <end position="821"/>
    </location>
</feature>
<dbReference type="SUPFAM" id="SSF50370">
    <property type="entry name" value="Ricin B-like lectins"/>
    <property type="match status" value="1"/>
</dbReference>
<dbReference type="GO" id="GO:0003824">
    <property type="term" value="F:catalytic activity"/>
    <property type="evidence" value="ECO:0007669"/>
    <property type="project" value="UniProtKB-ARBA"/>
</dbReference>
<dbReference type="GeneID" id="80889681"/>
<dbReference type="AlphaFoldDB" id="A0A9W8Q707"/>
<dbReference type="SUPFAM" id="SSF49785">
    <property type="entry name" value="Galactose-binding domain-like"/>
    <property type="match status" value="1"/>
</dbReference>